<dbReference type="SUPFAM" id="SSF54427">
    <property type="entry name" value="NTF2-like"/>
    <property type="match status" value="1"/>
</dbReference>
<proteinExistence type="predicted"/>
<dbReference type="EMBL" id="JACTNG010000002">
    <property type="protein sequence ID" value="MBO1078297.1"/>
    <property type="molecule type" value="Genomic_DNA"/>
</dbReference>
<name>A0ABS3KLH3_9PROT</name>
<organism evidence="2 3">
    <name type="scientific">Roseomonas haemaphysalidis</name>
    <dbReference type="NCBI Taxonomy" id="2768162"/>
    <lineage>
        <taxon>Bacteria</taxon>
        <taxon>Pseudomonadati</taxon>
        <taxon>Pseudomonadota</taxon>
        <taxon>Alphaproteobacteria</taxon>
        <taxon>Acetobacterales</taxon>
        <taxon>Roseomonadaceae</taxon>
        <taxon>Roseomonas</taxon>
    </lineage>
</organism>
<reference evidence="2 3" key="1">
    <citation type="submission" date="2020-09" db="EMBL/GenBank/DDBJ databases">
        <title>Roseomonas.</title>
        <authorList>
            <person name="Zhu W."/>
        </authorList>
    </citation>
    <scope>NUCLEOTIDE SEQUENCE [LARGE SCALE GENOMIC DNA]</scope>
    <source>
        <strain evidence="2 3">573</strain>
    </source>
</reference>
<protein>
    <submittedName>
        <fullName evidence="2">Nuclear transport factor 2 family protein</fullName>
    </submittedName>
</protein>
<evidence type="ECO:0000313" key="3">
    <source>
        <dbReference type="Proteomes" id="UP001518989"/>
    </source>
</evidence>
<keyword evidence="3" id="KW-1185">Reference proteome</keyword>
<dbReference type="InterPro" id="IPR037401">
    <property type="entry name" value="SnoaL-like"/>
</dbReference>
<evidence type="ECO:0000313" key="2">
    <source>
        <dbReference type="EMBL" id="MBO1078297.1"/>
    </source>
</evidence>
<dbReference type="Gene3D" id="3.10.450.50">
    <property type="match status" value="1"/>
</dbReference>
<comment type="caution">
    <text evidence="2">The sequence shown here is derived from an EMBL/GenBank/DDBJ whole genome shotgun (WGS) entry which is preliminary data.</text>
</comment>
<feature type="domain" description="SnoaL-like" evidence="1">
    <location>
        <begin position="52"/>
        <end position="153"/>
    </location>
</feature>
<dbReference type="Proteomes" id="UP001518989">
    <property type="component" value="Unassembled WGS sequence"/>
</dbReference>
<dbReference type="RefSeq" id="WP_207415726.1">
    <property type="nucleotide sequence ID" value="NZ_CP061178.1"/>
</dbReference>
<evidence type="ECO:0000259" key="1">
    <source>
        <dbReference type="Pfam" id="PF13577"/>
    </source>
</evidence>
<dbReference type="InterPro" id="IPR032710">
    <property type="entry name" value="NTF2-like_dom_sf"/>
</dbReference>
<sequence length="172" mass="20138">MDFTARKRLDPARRLQLLEDAEEIRWMKAYYAQVCDDKFGADHRARPQAEIDAAVRPMVERVFAEDAVWGGAPDGAPPIQGREAIFQRLRLSTWTFAMHYYVNPVIEIDGDRAHARWMLWEPCTAVDSNTAMWMSAVSEDDYIRTPDGWRLRNYVVHYKFLTPFDRPWTVRA</sequence>
<dbReference type="Pfam" id="PF13577">
    <property type="entry name" value="SnoaL_4"/>
    <property type="match status" value="1"/>
</dbReference>
<gene>
    <name evidence="2" type="ORF">IAI61_04595</name>
</gene>
<accession>A0ABS3KLH3</accession>